<evidence type="ECO:0000256" key="4">
    <source>
        <dbReference type="SAM" id="Coils"/>
    </source>
</evidence>
<evidence type="ECO:0000256" key="2">
    <source>
        <dbReference type="ARBA" id="ARBA00029447"/>
    </source>
</evidence>
<evidence type="ECO:0000256" key="5">
    <source>
        <dbReference type="SAM" id="Phobius"/>
    </source>
</evidence>
<proteinExistence type="inferred from homology"/>
<feature type="transmembrane region" description="Helical" evidence="5">
    <location>
        <begin position="7"/>
        <end position="27"/>
    </location>
</feature>
<evidence type="ECO:0000313" key="8">
    <source>
        <dbReference type="Proteomes" id="UP000019482"/>
    </source>
</evidence>
<dbReference type="AlphaFoldDB" id="W6N4Y6"/>
<organism evidence="7 8">
    <name type="scientific">Clostridium tyrobutyricum DIVETGP</name>
    <dbReference type="NCBI Taxonomy" id="1408889"/>
    <lineage>
        <taxon>Bacteria</taxon>
        <taxon>Bacillati</taxon>
        <taxon>Bacillota</taxon>
        <taxon>Clostridia</taxon>
        <taxon>Eubacteriales</taxon>
        <taxon>Clostridiaceae</taxon>
        <taxon>Clostridium</taxon>
    </lineage>
</organism>
<feature type="transmembrane region" description="Helical" evidence="5">
    <location>
        <begin position="33"/>
        <end position="56"/>
    </location>
</feature>
<accession>W6N4Y6</accession>
<evidence type="ECO:0000256" key="1">
    <source>
        <dbReference type="ARBA" id="ARBA00023224"/>
    </source>
</evidence>
<keyword evidence="1 3" id="KW-0807">Transducer</keyword>
<dbReference type="Proteomes" id="UP000019482">
    <property type="component" value="Unassembled WGS sequence"/>
</dbReference>
<name>W6N4Y6_CLOTY</name>
<keyword evidence="5" id="KW-0472">Membrane</keyword>
<comment type="similarity">
    <text evidence="2">Belongs to the methyl-accepting chemotaxis (MCP) protein family.</text>
</comment>
<dbReference type="GO" id="GO:0007165">
    <property type="term" value="P:signal transduction"/>
    <property type="evidence" value="ECO:0007669"/>
    <property type="project" value="UniProtKB-KW"/>
</dbReference>
<dbReference type="EMBL" id="CBXI010000003">
    <property type="protein sequence ID" value="CDL90204.1"/>
    <property type="molecule type" value="Genomic_DNA"/>
</dbReference>
<feature type="domain" description="Methyl-accepting transducer" evidence="6">
    <location>
        <begin position="95"/>
        <end position="352"/>
    </location>
</feature>
<dbReference type="PANTHER" id="PTHR32089">
    <property type="entry name" value="METHYL-ACCEPTING CHEMOTAXIS PROTEIN MCPB"/>
    <property type="match status" value="1"/>
</dbReference>
<protein>
    <submittedName>
        <fullName evidence="7">Methyl-accepting chemotaxis protein</fullName>
    </submittedName>
</protein>
<dbReference type="InterPro" id="IPR004089">
    <property type="entry name" value="MCPsignal_dom"/>
</dbReference>
<dbReference type="GeneID" id="29420286"/>
<dbReference type="OrthoDB" id="369336at2"/>
<dbReference type="PANTHER" id="PTHR32089:SF114">
    <property type="entry name" value="METHYL-ACCEPTING CHEMOTAXIS PROTEIN MCPB"/>
    <property type="match status" value="1"/>
</dbReference>
<dbReference type="SMART" id="SM00283">
    <property type="entry name" value="MA"/>
    <property type="match status" value="1"/>
</dbReference>
<keyword evidence="5" id="KW-1133">Transmembrane helix</keyword>
<evidence type="ECO:0000259" key="6">
    <source>
        <dbReference type="PROSITE" id="PS50111"/>
    </source>
</evidence>
<dbReference type="RefSeq" id="WP_017894759.1">
    <property type="nucleotide sequence ID" value="NZ_CBXI010000003.1"/>
</dbReference>
<dbReference type="GO" id="GO:0006935">
    <property type="term" value="P:chemotaxis"/>
    <property type="evidence" value="ECO:0007669"/>
    <property type="project" value="InterPro"/>
</dbReference>
<dbReference type="InterPro" id="IPR004090">
    <property type="entry name" value="Chemotax_Me-accpt_rcpt"/>
</dbReference>
<keyword evidence="4" id="KW-0175">Coiled coil</keyword>
<dbReference type="Pfam" id="PF00015">
    <property type="entry name" value="MCPsignal"/>
    <property type="match status" value="1"/>
</dbReference>
<comment type="caution">
    <text evidence="7">The sequence shown here is derived from an EMBL/GenBank/DDBJ whole genome shotgun (WGS) entry which is preliminary data.</text>
</comment>
<reference evidence="7 8" key="1">
    <citation type="journal article" date="2015" name="Genome Announc.">
        <title>Draft Genome Sequence of Clostridium tyrobutyricum Strain DIVETGP, Isolated from Cow's Milk for Grana Padano Production.</title>
        <authorList>
            <person name="Soggiu A."/>
            <person name="Piras C."/>
            <person name="Gaiarsa S."/>
            <person name="Sassera D."/>
            <person name="Roncada P."/>
            <person name="Bendixen E."/>
            <person name="Brasca M."/>
            <person name="Bonizzi L."/>
        </authorList>
    </citation>
    <scope>NUCLEOTIDE SEQUENCE [LARGE SCALE GENOMIC DNA]</scope>
    <source>
        <strain evidence="7 8">DIVETGP</strain>
    </source>
</reference>
<dbReference type="SUPFAM" id="SSF58104">
    <property type="entry name" value="Methyl-accepting chemotaxis protein (MCP) signaling domain"/>
    <property type="match status" value="1"/>
</dbReference>
<feature type="coiled-coil region" evidence="4">
    <location>
        <begin position="124"/>
        <end position="151"/>
    </location>
</feature>
<dbReference type="GO" id="GO:0004888">
    <property type="term" value="F:transmembrane signaling receptor activity"/>
    <property type="evidence" value="ECO:0007669"/>
    <property type="project" value="InterPro"/>
</dbReference>
<evidence type="ECO:0000313" key="7">
    <source>
        <dbReference type="EMBL" id="CDL90204.1"/>
    </source>
</evidence>
<dbReference type="PROSITE" id="PS50111">
    <property type="entry name" value="CHEMOTAXIS_TRANSDUC_2"/>
    <property type="match status" value="1"/>
</dbReference>
<gene>
    <name evidence="7" type="ORF">CTDIVETGP_0274</name>
</gene>
<dbReference type="PRINTS" id="PR00260">
    <property type="entry name" value="CHEMTRNSDUCR"/>
</dbReference>
<evidence type="ECO:0000256" key="3">
    <source>
        <dbReference type="PROSITE-ProRule" id="PRU00284"/>
    </source>
</evidence>
<dbReference type="Gene3D" id="1.10.287.950">
    <property type="entry name" value="Methyl-accepting chemotaxis protein"/>
    <property type="match status" value="1"/>
</dbReference>
<dbReference type="GO" id="GO:0016020">
    <property type="term" value="C:membrane"/>
    <property type="evidence" value="ECO:0007669"/>
    <property type="project" value="InterPro"/>
</dbReference>
<keyword evidence="5" id="KW-0812">Transmembrane</keyword>
<keyword evidence="8" id="KW-1185">Reference proteome</keyword>
<sequence>MNKRPRLMCICFSVIPIVIISIVYFFLSYTKSINNYNFIICLAIISVICIIISFGIGKPINQDVKNISCIEDNLINVNDSMDSKQPQSVNNIFNISKTIVSSANEVASSIQNISKDTNLQCDEIVNVVTLIEDLKNKVDLIEQKLLMISKNTKHSTLNAKEGEDKIYELIKYIVNIKGSFDIVMNKINSLSSTVSEIGKITDVISGISQQTNLLALNASIEAARAGENGKGFTVVANEVRKLAEKSKDSSERVANLVTSIIDETKDVIDNSNAVGSLLENQAEVANDTIISFEDIINSITTVPNLIDKAKKSFNETLSDNSEILERIEKISRDSQFISSSSSEIAAASQKLSNLSSGISNEIKSLIKE</sequence>